<gene>
    <name evidence="1" type="ORF">AVO44_20120</name>
</gene>
<name>A0A0X3TCV6_9RHOB</name>
<protein>
    <submittedName>
        <fullName evidence="1">Uncharacterized protein</fullName>
    </submittedName>
</protein>
<proteinExistence type="predicted"/>
<dbReference type="EMBL" id="LQBP01000018">
    <property type="protein sequence ID" value="KUJ73612.1"/>
    <property type="molecule type" value="Genomic_DNA"/>
</dbReference>
<organism evidence="1 2">
    <name type="scientific">Ruegeria profundi</name>
    <dbReference type="NCBI Taxonomy" id="1685378"/>
    <lineage>
        <taxon>Bacteria</taxon>
        <taxon>Pseudomonadati</taxon>
        <taxon>Pseudomonadota</taxon>
        <taxon>Alphaproteobacteria</taxon>
        <taxon>Rhodobacterales</taxon>
        <taxon>Roseobacteraceae</taxon>
        <taxon>Ruegeria</taxon>
    </lineage>
</organism>
<reference evidence="2" key="1">
    <citation type="submission" date="2015-12" db="EMBL/GenBank/DDBJ databases">
        <authorList>
            <person name="Zhang G."/>
            <person name="Stingl U."/>
        </authorList>
    </citation>
    <scope>NUCLEOTIDE SEQUENCE [LARGE SCALE GENOMIC DNA]</scope>
    <source>
        <strain evidence="2">ZGT108</strain>
    </source>
</reference>
<evidence type="ECO:0000313" key="2">
    <source>
        <dbReference type="Proteomes" id="UP000053690"/>
    </source>
</evidence>
<dbReference type="Proteomes" id="UP000053690">
    <property type="component" value="Unassembled WGS sequence"/>
</dbReference>
<accession>A0A0X3TCV6</accession>
<evidence type="ECO:0000313" key="1">
    <source>
        <dbReference type="EMBL" id="KUJ73612.1"/>
    </source>
</evidence>
<keyword evidence="2" id="KW-1185">Reference proteome</keyword>
<comment type="caution">
    <text evidence="1">The sequence shown here is derived from an EMBL/GenBank/DDBJ whole genome shotgun (WGS) entry which is preliminary data.</text>
</comment>
<dbReference type="AlphaFoldDB" id="A0A0X3TCV6"/>
<sequence>MQVPDLIRKYPFTGAAEAVVGSLETAGTHWRDGGTLGRDWGHLGNELGGRADVLAHWSGVWLLVLCSLTLMDN</sequence>